<evidence type="ECO:0000313" key="2">
    <source>
        <dbReference type="Proteomes" id="UP000247792"/>
    </source>
</evidence>
<dbReference type="EMBL" id="QJKB01000001">
    <property type="protein sequence ID" value="PXX46954.1"/>
    <property type="molecule type" value="Genomic_DNA"/>
</dbReference>
<comment type="caution">
    <text evidence="1">The sequence shown here is derived from an EMBL/GenBank/DDBJ whole genome shotgun (WGS) entry which is preliminary data.</text>
</comment>
<dbReference type="InterPro" id="IPR036397">
    <property type="entry name" value="RNaseH_sf"/>
</dbReference>
<accession>A0A318K0Y4</accession>
<evidence type="ECO:0000313" key="1">
    <source>
        <dbReference type="EMBL" id="PXX46954.1"/>
    </source>
</evidence>
<proteinExistence type="predicted"/>
<dbReference type="Proteomes" id="UP000247792">
    <property type="component" value="Unassembled WGS sequence"/>
</dbReference>
<dbReference type="AlphaFoldDB" id="A0A318K0Y4"/>
<dbReference type="SUPFAM" id="SSF53098">
    <property type="entry name" value="Ribonuclease H-like"/>
    <property type="match status" value="1"/>
</dbReference>
<dbReference type="Gene3D" id="3.30.420.10">
    <property type="entry name" value="Ribonuclease H-like superfamily/Ribonuclease H"/>
    <property type="match status" value="1"/>
</dbReference>
<reference evidence="1 2" key="1">
    <citation type="submission" date="2018-05" db="EMBL/GenBank/DDBJ databases">
        <title>Genomic Encyclopedia of Type Strains, Phase IV (KMG-IV): sequencing the most valuable type-strain genomes for metagenomic binning, comparative biology and taxonomic classification.</title>
        <authorList>
            <person name="Goeker M."/>
        </authorList>
    </citation>
    <scope>NUCLEOTIDE SEQUENCE [LARGE SCALE GENOMIC DNA]</scope>
    <source>
        <strain evidence="1 2">DSM 19792</strain>
    </source>
</reference>
<protein>
    <recommendedName>
        <fullName evidence="3">Exonuclease</fullName>
    </recommendedName>
</protein>
<evidence type="ECO:0008006" key="3">
    <source>
        <dbReference type="Google" id="ProtNLM"/>
    </source>
</evidence>
<gene>
    <name evidence="1" type="ORF">DFR42_101530</name>
</gene>
<sequence>MQEIYISTDVETDGPIPGPNSMLSFGSAAYTADKNLIGTFTANLETLPDASADPGTAAWWLTQPDAWAACRSNLESPIVAMTRYVAWIKTLPGKPIFVAFPAGFDFMFVYWYLIRYAGESPFSFSALDMKSFAMALMKSDFKKSAKKYMPKAWFDDLPHTHIALDDAIEQGALFCNMLKENRK</sequence>
<dbReference type="InterPro" id="IPR012337">
    <property type="entry name" value="RNaseH-like_sf"/>
</dbReference>
<dbReference type="OrthoDB" id="9803925at2"/>
<keyword evidence="2" id="KW-1185">Reference proteome</keyword>
<name>A0A318K0Y4_9BURK</name>
<organism evidence="1 2">
    <name type="scientific">Undibacterium pigrum</name>
    <dbReference type="NCBI Taxonomy" id="401470"/>
    <lineage>
        <taxon>Bacteria</taxon>
        <taxon>Pseudomonadati</taxon>
        <taxon>Pseudomonadota</taxon>
        <taxon>Betaproteobacteria</taxon>
        <taxon>Burkholderiales</taxon>
        <taxon>Oxalobacteraceae</taxon>
        <taxon>Undibacterium</taxon>
    </lineage>
</organism>
<dbReference type="GO" id="GO:0003676">
    <property type="term" value="F:nucleic acid binding"/>
    <property type="evidence" value="ECO:0007669"/>
    <property type="project" value="InterPro"/>
</dbReference>
<dbReference type="RefSeq" id="WP_110253386.1">
    <property type="nucleotide sequence ID" value="NZ_QJKB01000001.1"/>
</dbReference>